<keyword evidence="1" id="KW-0902">Two-component regulatory system</keyword>
<protein>
    <submittedName>
        <fullName evidence="7">Response regulator</fullName>
    </submittedName>
</protein>
<dbReference type="RefSeq" id="WP_262687999.1">
    <property type="nucleotide sequence ID" value="NZ_JAOQIO010000113.1"/>
</dbReference>
<evidence type="ECO:0000256" key="5">
    <source>
        <dbReference type="PROSITE-ProRule" id="PRU00169"/>
    </source>
</evidence>
<dbReference type="PROSITE" id="PS50110">
    <property type="entry name" value="RESPONSE_REGULATORY"/>
    <property type="match status" value="1"/>
</dbReference>
<dbReference type="InterPro" id="IPR005158">
    <property type="entry name" value="BTAD"/>
</dbReference>
<evidence type="ECO:0000256" key="1">
    <source>
        <dbReference type="ARBA" id="ARBA00023012"/>
    </source>
</evidence>
<dbReference type="Pfam" id="PF00072">
    <property type="entry name" value="Response_reg"/>
    <property type="match status" value="1"/>
</dbReference>
<gene>
    <name evidence="7" type="ORF">OB236_34120</name>
</gene>
<accession>A0ABT2UR83</accession>
<dbReference type="PANTHER" id="PTHR35807:SF1">
    <property type="entry name" value="TRANSCRIPTIONAL REGULATOR REDD"/>
    <property type="match status" value="1"/>
</dbReference>
<comment type="caution">
    <text evidence="7">The sequence shown here is derived from an EMBL/GenBank/DDBJ whole genome shotgun (WGS) entry which is preliminary data.</text>
</comment>
<dbReference type="SMART" id="SM00448">
    <property type="entry name" value="REC"/>
    <property type="match status" value="1"/>
</dbReference>
<feature type="modified residue" description="4-aspartylphosphate" evidence="5">
    <location>
        <position position="53"/>
    </location>
</feature>
<sequence length="380" mass="44101">MKAILIDDERPALRQLEQLLQDVDGIQVTGKFLSAKAGLEHLATEQTDIVFLDIGMPEMNGLTAAEYIQQIDDNIQIVYITAYAQYALEAFELHALDYLLKPVDPIRFSKTLNRIQAYTPVKERTAKIPTDPEPLVFCFNNLVLSPRIDPDGKVKWRTAKTKELFAFLIHHKGSRIGKDVLLEEIWPHFTPDKAMIHLHTSIYQIRKIIKQSGLPTTLDFSLESYRLNTDSLAIDVDFFESKIAPIEGLDTLNESQWRQADLALKLYTGHYFDEQDYRWAKARRNQLLQRYLNLTLRTAEYELATGRERQAIGRLEQAQEKEPYSEEITELLMMGLAQLKNYTALQNVYESFVMLLRNDLDITPQPQLRERYDQFMQEVE</sequence>
<dbReference type="PANTHER" id="PTHR35807">
    <property type="entry name" value="TRANSCRIPTIONAL REGULATOR REDD-RELATED"/>
    <property type="match status" value="1"/>
</dbReference>
<dbReference type="Gene3D" id="1.10.10.10">
    <property type="entry name" value="Winged helix-like DNA-binding domain superfamily/Winged helix DNA-binding domain"/>
    <property type="match status" value="1"/>
</dbReference>
<evidence type="ECO:0000259" key="6">
    <source>
        <dbReference type="PROSITE" id="PS50110"/>
    </source>
</evidence>
<evidence type="ECO:0000256" key="3">
    <source>
        <dbReference type="ARBA" id="ARBA00023125"/>
    </source>
</evidence>
<dbReference type="SMART" id="SM01043">
    <property type="entry name" value="BTAD"/>
    <property type="match status" value="1"/>
</dbReference>
<dbReference type="SUPFAM" id="SSF46894">
    <property type="entry name" value="C-terminal effector domain of the bipartite response regulators"/>
    <property type="match status" value="1"/>
</dbReference>
<keyword evidence="4" id="KW-0804">Transcription</keyword>
<dbReference type="Pfam" id="PF03704">
    <property type="entry name" value="BTAD"/>
    <property type="match status" value="1"/>
</dbReference>
<keyword evidence="3" id="KW-0238">DNA-binding</keyword>
<dbReference type="Gene3D" id="3.40.50.2300">
    <property type="match status" value="1"/>
</dbReference>
<evidence type="ECO:0000313" key="8">
    <source>
        <dbReference type="Proteomes" id="UP001652445"/>
    </source>
</evidence>
<organism evidence="7 8">
    <name type="scientific">Paenibacillus baimaensis</name>
    <dbReference type="NCBI Taxonomy" id="2982185"/>
    <lineage>
        <taxon>Bacteria</taxon>
        <taxon>Bacillati</taxon>
        <taxon>Bacillota</taxon>
        <taxon>Bacilli</taxon>
        <taxon>Bacillales</taxon>
        <taxon>Paenibacillaceae</taxon>
        <taxon>Paenibacillus</taxon>
    </lineage>
</organism>
<dbReference type="InterPro" id="IPR016032">
    <property type="entry name" value="Sig_transdc_resp-reg_C-effctor"/>
</dbReference>
<keyword evidence="5" id="KW-0597">Phosphoprotein</keyword>
<dbReference type="EMBL" id="JAOQIO010000113">
    <property type="protein sequence ID" value="MCU6797178.1"/>
    <property type="molecule type" value="Genomic_DNA"/>
</dbReference>
<name>A0ABT2UR83_9BACL</name>
<dbReference type="InterPro" id="IPR051677">
    <property type="entry name" value="AfsR-DnrI-RedD_regulator"/>
</dbReference>
<keyword evidence="8" id="KW-1185">Reference proteome</keyword>
<dbReference type="SUPFAM" id="SSF52172">
    <property type="entry name" value="CheY-like"/>
    <property type="match status" value="1"/>
</dbReference>
<dbReference type="InterPro" id="IPR011990">
    <property type="entry name" value="TPR-like_helical_dom_sf"/>
</dbReference>
<keyword evidence="2" id="KW-0805">Transcription regulation</keyword>
<feature type="domain" description="Response regulatory" evidence="6">
    <location>
        <begin position="2"/>
        <end position="116"/>
    </location>
</feature>
<evidence type="ECO:0000256" key="4">
    <source>
        <dbReference type="ARBA" id="ARBA00023163"/>
    </source>
</evidence>
<dbReference type="SUPFAM" id="SSF48452">
    <property type="entry name" value="TPR-like"/>
    <property type="match status" value="1"/>
</dbReference>
<reference evidence="7 8" key="1">
    <citation type="submission" date="2022-09" db="EMBL/GenBank/DDBJ databases">
        <authorList>
            <person name="Han X.L."/>
            <person name="Wang Q."/>
            <person name="Lu T."/>
        </authorList>
    </citation>
    <scope>NUCLEOTIDE SEQUENCE [LARGE SCALE GENOMIC DNA]</scope>
    <source>
        <strain evidence="7 8">WQ 127069</strain>
    </source>
</reference>
<dbReference type="InterPro" id="IPR011006">
    <property type="entry name" value="CheY-like_superfamily"/>
</dbReference>
<evidence type="ECO:0000313" key="7">
    <source>
        <dbReference type="EMBL" id="MCU6797178.1"/>
    </source>
</evidence>
<proteinExistence type="predicted"/>
<dbReference type="Proteomes" id="UP001652445">
    <property type="component" value="Unassembled WGS sequence"/>
</dbReference>
<dbReference type="Gene3D" id="1.25.40.10">
    <property type="entry name" value="Tetratricopeptide repeat domain"/>
    <property type="match status" value="1"/>
</dbReference>
<evidence type="ECO:0000256" key="2">
    <source>
        <dbReference type="ARBA" id="ARBA00023015"/>
    </source>
</evidence>
<dbReference type="InterPro" id="IPR001789">
    <property type="entry name" value="Sig_transdc_resp-reg_receiver"/>
</dbReference>
<dbReference type="InterPro" id="IPR036388">
    <property type="entry name" value="WH-like_DNA-bd_sf"/>
</dbReference>